<evidence type="ECO:0000313" key="3">
    <source>
        <dbReference type="EMBL" id="KAJ3172283.1"/>
    </source>
</evidence>
<dbReference type="InterPro" id="IPR011990">
    <property type="entry name" value="TPR-like_helical_dom_sf"/>
</dbReference>
<evidence type="ECO:0000313" key="4">
    <source>
        <dbReference type="Proteomes" id="UP001212152"/>
    </source>
</evidence>
<feature type="repeat" description="PPR" evidence="2">
    <location>
        <begin position="824"/>
        <end position="858"/>
    </location>
</feature>
<name>A0AAD5TDB5_9FUNG</name>
<sequence length="1257" mass="137109">MDVLRRGGPHSVYKRLAKAILGADMAAAWGQLNAAYMLTQLDNSAPTDISHLLDLMQSPVAEVASRTSVGLKVKSRLISALVAGLIRDALLPRDPIAAASMPAVRDLHLAQHFVLDECQSRFGVLPKATDLHKLVIAQIDAGDYEGARFTLQTSVNQGARPWNKTLDALMAAAGAQWDWNGVRWAQNIPKGKHESQLEVENKNHQMALIACITSHIQLSDSPALDKLLEQHGCSDAQSVDLRLRQGRERPFSQTHLLQDLLRLFCTERPSESESVSRLASLRPAWDIYRLMRSLGCLDSADCMTYLASLPPETSAKRILQVASDITQGGFDGKVDPASAEKIQSAKRYYEQYGGKRLYREVNALLDADAPNSRDAFRAFIKVRDWPETLSSVVTIRLLRGLLRDKHLGRAMQVFEAATAWGQLLPAGILKWLVDAALERNAWTWVWKIVDGARSLLAPSSTLVQLWSPVITNLSVSVQADPASLPTLLYEFNRMIEQHGVNPNLEMVNTVALAYASVGDAASIARLVEKWKGVMESPDALTLEAVCRAYGKSGSYDRALEELEGAASRGIRPLQITVNRLIATAPNADDGRYLIKKAESWGITSDHSTERALAQIGQRRSELLKTAQTFTRHGVTIKADPEVVELTKHIGALLSSGQITAAERAFEDMRLSSAPSPANAVTYHLFVHHFARTDVARAEYFMDAMVASGIQPLIKSYASLITGYARNGDFTAAEKVLDSMSTPPDVGIFNALIAAGSYKGGLQACIHWHKAMVKRYKIEPNNVTFVTLIAAFARSEPVTPSKLQTAVSILRSMEKHPDPMVRPTDHRPYTVLIAASGRLRDADGAAAHWTEMIDFGITPTVESYNALIGAYVASGRLSDAMRTFERGFMTPQPQPREGGEHPPLAPDAITFSVLAKGHADANDAAGLSMWLNVMGKMGVAPNAAVQGVVLGWLCRMDTQAAAVKWYSENAISSPAGATAVTILNGIAENQSLGLQAPRVGEEWLARLAQDGCPIDDVRVFTALAALYARNGDVEGTNDVLARMRQRSVLPNKVTYLTLIDAAAKQQQVDLAWRLFEDAKVEAKSAGWSITQSLIVALMDASQRAGRMDLVGTCWDWIVNARWPYHRNGKQGDIALITGPAACVYLDAIGNHGTLPALQEVWTTLNGRPGHKVDENQACSYVEGLIRLGAPPTAAIDVLKLRAKRDQTIGDKIVRNLIGRVMQTAGKDQAHRVAESLREVVGSDLVELALGQLVHQDIA</sequence>
<feature type="repeat" description="PPR" evidence="2">
    <location>
        <begin position="538"/>
        <end position="572"/>
    </location>
</feature>
<comment type="caution">
    <text evidence="3">The sequence shown here is derived from an EMBL/GenBank/DDBJ whole genome shotgun (WGS) entry which is preliminary data.</text>
</comment>
<evidence type="ECO:0000256" key="1">
    <source>
        <dbReference type="ARBA" id="ARBA00007626"/>
    </source>
</evidence>
<dbReference type="PROSITE" id="PS51375">
    <property type="entry name" value="PPR"/>
    <property type="match status" value="3"/>
</dbReference>
<protein>
    <submittedName>
        <fullName evidence="3">Uncharacterized protein</fullName>
    </submittedName>
</protein>
<dbReference type="Gene3D" id="1.25.40.10">
    <property type="entry name" value="Tetratricopeptide repeat domain"/>
    <property type="match status" value="4"/>
</dbReference>
<comment type="similarity">
    <text evidence="1">Belongs to the PPR family. P subfamily.</text>
</comment>
<dbReference type="NCBIfam" id="TIGR00756">
    <property type="entry name" value="PPR"/>
    <property type="match status" value="1"/>
</dbReference>
<dbReference type="InterPro" id="IPR050872">
    <property type="entry name" value="PPR_P_subfamily"/>
</dbReference>
<evidence type="ECO:0000256" key="2">
    <source>
        <dbReference type="PROSITE-ProRule" id="PRU00708"/>
    </source>
</evidence>
<keyword evidence="4" id="KW-1185">Reference proteome</keyword>
<dbReference type="PANTHER" id="PTHR46128:SF329">
    <property type="entry name" value="MITOCHONDRIAL GROUP I INTRON SPLICING FACTOR DMR1"/>
    <property type="match status" value="1"/>
</dbReference>
<dbReference type="InterPro" id="IPR002885">
    <property type="entry name" value="PPR_rpt"/>
</dbReference>
<gene>
    <name evidence="3" type="ORF">HDU87_008144</name>
</gene>
<dbReference type="Proteomes" id="UP001212152">
    <property type="component" value="Unassembled WGS sequence"/>
</dbReference>
<proteinExistence type="inferred from homology"/>
<dbReference type="Pfam" id="PF13812">
    <property type="entry name" value="PPR_3"/>
    <property type="match status" value="3"/>
</dbReference>
<reference evidence="3" key="1">
    <citation type="submission" date="2020-05" db="EMBL/GenBank/DDBJ databases">
        <title>Phylogenomic resolution of chytrid fungi.</title>
        <authorList>
            <person name="Stajich J.E."/>
            <person name="Amses K."/>
            <person name="Simmons R."/>
            <person name="Seto K."/>
            <person name="Myers J."/>
            <person name="Bonds A."/>
            <person name="Quandt C.A."/>
            <person name="Barry K."/>
            <person name="Liu P."/>
            <person name="Grigoriev I."/>
            <person name="Longcore J.E."/>
            <person name="James T.Y."/>
        </authorList>
    </citation>
    <scope>NUCLEOTIDE SEQUENCE</scope>
    <source>
        <strain evidence="3">JEL0379</strain>
    </source>
</reference>
<dbReference type="PANTHER" id="PTHR46128">
    <property type="entry name" value="MITOCHONDRIAL GROUP I INTRON SPLICING FACTOR CCM1"/>
    <property type="match status" value="1"/>
</dbReference>
<organism evidence="3 4">
    <name type="scientific">Geranomyces variabilis</name>
    <dbReference type="NCBI Taxonomy" id="109894"/>
    <lineage>
        <taxon>Eukaryota</taxon>
        <taxon>Fungi</taxon>
        <taxon>Fungi incertae sedis</taxon>
        <taxon>Chytridiomycota</taxon>
        <taxon>Chytridiomycota incertae sedis</taxon>
        <taxon>Chytridiomycetes</taxon>
        <taxon>Spizellomycetales</taxon>
        <taxon>Powellomycetaceae</taxon>
        <taxon>Geranomyces</taxon>
    </lineage>
</organism>
<feature type="repeat" description="PPR" evidence="2">
    <location>
        <begin position="1015"/>
        <end position="1049"/>
    </location>
</feature>
<dbReference type="EMBL" id="JADGJQ010000080">
    <property type="protein sequence ID" value="KAJ3172283.1"/>
    <property type="molecule type" value="Genomic_DNA"/>
</dbReference>
<accession>A0AAD5TDB5</accession>
<dbReference type="AlphaFoldDB" id="A0AAD5TDB5"/>